<dbReference type="Pfam" id="PF05922">
    <property type="entry name" value="Inhibitor_I9"/>
    <property type="match status" value="1"/>
</dbReference>
<name>A0A8H3DQZ3_9AGAM</name>
<dbReference type="InterPro" id="IPR037045">
    <property type="entry name" value="S8pro/Inhibitor_I9_sf"/>
</dbReference>
<evidence type="ECO:0000313" key="2">
    <source>
        <dbReference type="EMBL" id="CAE6533652.1"/>
    </source>
</evidence>
<evidence type="ECO:0000313" key="4">
    <source>
        <dbReference type="Proteomes" id="UP000663850"/>
    </source>
</evidence>
<organism evidence="2 4">
    <name type="scientific">Rhizoctonia solani</name>
    <dbReference type="NCBI Taxonomy" id="456999"/>
    <lineage>
        <taxon>Eukaryota</taxon>
        <taxon>Fungi</taxon>
        <taxon>Dikarya</taxon>
        <taxon>Basidiomycota</taxon>
        <taxon>Agaricomycotina</taxon>
        <taxon>Agaricomycetes</taxon>
        <taxon>Cantharellales</taxon>
        <taxon>Ceratobasidiaceae</taxon>
        <taxon>Rhizoctonia</taxon>
    </lineage>
</organism>
<sequence>MQASGRVPISRAGDSAIPGTYIVTLKPDCNLKSHLDSMKQTHQDATPSQFQVIHEFDILKGYQAKLGGPVLDHLTQRNDVKAIVEERRGTLDGIDALDGGY</sequence>
<dbReference type="Proteomes" id="UP000663850">
    <property type="component" value="Unassembled WGS sequence"/>
</dbReference>
<accession>A0A8H3DQZ3</accession>
<dbReference type="Gene3D" id="3.30.70.80">
    <property type="entry name" value="Peptidase S8 propeptide/proteinase inhibitor I9"/>
    <property type="match status" value="1"/>
</dbReference>
<protein>
    <recommendedName>
        <fullName evidence="1">Inhibitor I9 domain-containing protein</fullName>
    </recommendedName>
</protein>
<proteinExistence type="predicted"/>
<evidence type="ECO:0000259" key="1">
    <source>
        <dbReference type="Pfam" id="PF05922"/>
    </source>
</evidence>
<reference evidence="2" key="1">
    <citation type="submission" date="2021-01" db="EMBL/GenBank/DDBJ databases">
        <authorList>
            <person name="Kaushik A."/>
        </authorList>
    </citation>
    <scope>NUCLEOTIDE SEQUENCE</scope>
    <source>
        <strain evidence="3">AG5</strain>
        <strain evidence="2">Type strain: AG8-Rh-89/</strain>
    </source>
</reference>
<dbReference type="AlphaFoldDB" id="A0A8H3DQZ3"/>
<feature type="domain" description="Inhibitor I9" evidence="1">
    <location>
        <begin position="20"/>
        <end position="88"/>
    </location>
</feature>
<dbReference type="InterPro" id="IPR010259">
    <property type="entry name" value="S8pro/Inhibitor_I9"/>
</dbReference>
<evidence type="ECO:0000313" key="3">
    <source>
        <dbReference type="EMBL" id="CAE7125998.1"/>
    </source>
</evidence>
<gene>
    <name evidence="2" type="ORF">RDB_LOCUS135527</name>
    <name evidence="3" type="ORF">RDB_LOCUS59745</name>
</gene>
<dbReference type="EMBL" id="CAJMWZ010007168">
    <property type="protein sequence ID" value="CAE6533652.1"/>
    <property type="molecule type" value="Genomic_DNA"/>
</dbReference>
<dbReference type="EMBL" id="CAJNJQ010001195">
    <property type="protein sequence ID" value="CAE7125998.1"/>
    <property type="molecule type" value="Genomic_DNA"/>
</dbReference>
<dbReference type="SUPFAM" id="SSF54897">
    <property type="entry name" value="Protease propeptides/inhibitors"/>
    <property type="match status" value="1"/>
</dbReference>
<comment type="caution">
    <text evidence="2">The sequence shown here is derived from an EMBL/GenBank/DDBJ whole genome shotgun (WGS) entry which is preliminary data.</text>
</comment>
<dbReference type="Proteomes" id="UP000663827">
    <property type="component" value="Unassembled WGS sequence"/>
</dbReference>